<dbReference type="AlphaFoldDB" id="A0AAV7KP86"/>
<dbReference type="EMBL" id="JANPWB010000016">
    <property type="protein sequence ID" value="KAJ1080588.1"/>
    <property type="molecule type" value="Genomic_DNA"/>
</dbReference>
<accession>A0AAV7KP86</accession>
<feature type="region of interest" description="Disordered" evidence="1">
    <location>
        <begin position="54"/>
        <end position="91"/>
    </location>
</feature>
<evidence type="ECO:0000256" key="1">
    <source>
        <dbReference type="SAM" id="MobiDB-lite"/>
    </source>
</evidence>
<gene>
    <name evidence="2" type="ORF">NDU88_000783</name>
</gene>
<organism evidence="2 3">
    <name type="scientific">Pleurodeles waltl</name>
    <name type="common">Iberian ribbed newt</name>
    <dbReference type="NCBI Taxonomy" id="8319"/>
    <lineage>
        <taxon>Eukaryota</taxon>
        <taxon>Metazoa</taxon>
        <taxon>Chordata</taxon>
        <taxon>Craniata</taxon>
        <taxon>Vertebrata</taxon>
        <taxon>Euteleostomi</taxon>
        <taxon>Amphibia</taxon>
        <taxon>Batrachia</taxon>
        <taxon>Caudata</taxon>
        <taxon>Salamandroidea</taxon>
        <taxon>Salamandridae</taxon>
        <taxon>Pleurodelinae</taxon>
        <taxon>Pleurodeles</taxon>
    </lineage>
</organism>
<name>A0AAV7KP86_PLEWA</name>
<protein>
    <submittedName>
        <fullName evidence="2">Uncharacterized protein</fullName>
    </submittedName>
</protein>
<proteinExistence type="predicted"/>
<sequence>MDETLCLMNVNTYYVVNPVKRVGEKNPLQQNNAGRYVKHSRSFKCVPFNRTNLGETSFHQANPGHPRAPRKPIRRCDGTFRAGSRGGARRGAGAVDAVELLHPGGRLITRCSDGQPR</sequence>
<keyword evidence="3" id="KW-1185">Reference proteome</keyword>
<evidence type="ECO:0000313" key="3">
    <source>
        <dbReference type="Proteomes" id="UP001066276"/>
    </source>
</evidence>
<reference evidence="2" key="1">
    <citation type="journal article" date="2022" name="bioRxiv">
        <title>Sequencing and chromosome-scale assembly of the giantPleurodeles waltlgenome.</title>
        <authorList>
            <person name="Brown T."/>
            <person name="Elewa A."/>
            <person name="Iarovenko S."/>
            <person name="Subramanian E."/>
            <person name="Araus A.J."/>
            <person name="Petzold A."/>
            <person name="Susuki M."/>
            <person name="Suzuki K.-i.T."/>
            <person name="Hayashi T."/>
            <person name="Toyoda A."/>
            <person name="Oliveira C."/>
            <person name="Osipova E."/>
            <person name="Leigh N.D."/>
            <person name="Simon A."/>
            <person name="Yun M.H."/>
        </authorList>
    </citation>
    <scope>NUCLEOTIDE SEQUENCE</scope>
    <source>
        <strain evidence="2">20211129_DDA</strain>
        <tissue evidence="2">Liver</tissue>
    </source>
</reference>
<comment type="caution">
    <text evidence="2">The sequence shown here is derived from an EMBL/GenBank/DDBJ whole genome shotgun (WGS) entry which is preliminary data.</text>
</comment>
<dbReference type="Proteomes" id="UP001066276">
    <property type="component" value="Chromosome 12"/>
</dbReference>
<evidence type="ECO:0000313" key="2">
    <source>
        <dbReference type="EMBL" id="KAJ1080588.1"/>
    </source>
</evidence>